<dbReference type="SUPFAM" id="SSF102114">
    <property type="entry name" value="Radical SAM enzymes"/>
    <property type="match status" value="1"/>
</dbReference>
<dbReference type="InterPro" id="IPR023404">
    <property type="entry name" value="rSAM_horseshoe"/>
</dbReference>
<dbReference type="SMART" id="SM00729">
    <property type="entry name" value="Elp3"/>
    <property type="match status" value="1"/>
</dbReference>
<keyword evidence="3" id="KW-0808">Transferase</keyword>
<evidence type="ECO:0000313" key="10">
    <source>
        <dbReference type="EMBL" id="GAK55722.1"/>
    </source>
</evidence>
<dbReference type="HOGENOM" id="CLU_021572_4_3_0"/>
<dbReference type="Pfam" id="PF04055">
    <property type="entry name" value="Radical_SAM"/>
    <property type="match status" value="1"/>
</dbReference>
<gene>
    <name evidence="10" type="ORF">U27_02680</name>
</gene>
<dbReference type="Gene3D" id="3.40.50.280">
    <property type="entry name" value="Cobalamin-binding domain"/>
    <property type="match status" value="1"/>
</dbReference>
<evidence type="ECO:0000256" key="1">
    <source>
        <dbReference type="ARBA" id="ARBA00001966"/>
    </source>
</evidence>
<keyword evidence="6" id="KW-0408">Iron</keyword>
<dbReference type="InterPro" id="IPR034466">
    <property type="entry name" value="Methyltransferase_Class_B"/>
</dbReference>
<evidence type="ECO:0000256" key="6">
    <source>
        <dbReference type="ARBA" id="ARBA00023004"/>
    </source>
</evidence>
<accession>A0A081BTR7</accession>
<keyword evidence="4" id="KW-0949">S-adenosyl-L-methionine</keyword>
<dbReference type="InterPro" id="IPR058240">
    <property type="entry name" value="rSAM_sf"/>
</dbReference>
<keyword evidence="11" id="KW-1185">Reference proteome</keyword>
<evidence type="ECO:0000259" key="8">
    <source>
        <dbReference type="PROSITE" id="PS51332"/>
    </source>
</evidence>
<dbReference type="SFLD" id="SFLDG01082">
    <property type="entry name" value="B12-binding_domain_containing"/>
    <property type="match status" value="1"/>
</dbReference>
<keyword evidence="2" id="KW-0489">Methyltransferase</keyword>
<evidence type="ECO:0000256" key="5">
    <source>
        <dbReference type="ARBA" id="ARBA00022723"/>
    </source>
</evidence>
<proteinExistence type="predicted"/>
<dbReference type="InterPro" id="IPR006158">
    <property type="entry name" value="Cobalamin-bd"/>
</dbReference>
<dbReference type="PROSITE" id="PS51332">
    <property type="entry name" value="B12_BINDING"/>
    <property type="match status" value="1"/>
</dbReference>
<dbReference type="EMBL" id="DF820464">
    <property type="protein sequence ID" value="GAK55722.1"/>
    <property type="molecule type" value="Genomic_DNA"/>
</dbReference>
<evidence type="ECO:0000259" key="9">
    <source>
        <dbReference type="PROSITE" id="PS51918"/>
    </source>
</evidence>
<sequence length="477" mass="54917">MAQRISLIYPPTYDSAWGAIRPPIGLGYLSEMLQQQGIEHQILDMSLGYSLKQVLAKIAAFQPDLIGVSMTSLFHQSVYNIMQTIKQHFPNMPIVAGGPHISTMRAQALAECRAIDYGVTLEGDETIIELCQGKPPEQIKGVLYRTASHEIVYTGDREFILDLDRIPFPRYKQFELQKYVAREIGIITSRGCPYSCKFCPVKTTIGRTMRFRSAEHVIAELAYWHEKGYRDILILDDNFAMRSERVYAICDAIEQRGLHGFRFRCGNGIRADHVDYALLSRMYEVGFRFVSFGVESANEHILQTIKKGEHLEQIEQAVKDACVIGYDVTLFFILGLPGEGPQEVENSLRFAQKYPVFDAKFYNLIPFPNTAIYEWLTTQQYLLVSPEEYLNNASHWDTIPLFETPEFPREARIQILHKAHRIRKHIRKAAMQRKLKRFGVAGSLAASLFVHDWLQELLLHNRLIRRTAETTFRYIMK</sequence>
<evidence type="ECO:0000313" key="11">
    <source>
        <dbReference type="Proteomes" id="UP000030661"/>
    </source>
</evidence>
<feature type="domain" description="B12-binding" evidence="8">
    <location>
        <begin position="3"/>
        <end position="141"/>
    </location>
</feature>
<organism evidence="10 11">
    <name type="scientific">Vecturithrix granuli</name>
    <dbReference type="NCBI Taxonomy" id="1499967"/>
    <lineage>
        <taxon>Bacteria</taxon>
        <taxon>Candidatus Moduliflexota</taxon>
        <taxon>Candidatus Vecturitrichia</taxon>
        <taxon>Candidatus Vecturitrichales</taxon>
        <taxon>Candidatus Vecturitrichaceae</taxon>
        <taxon>Candidatus Vecturithrix</taxon>
    </lineage>
</organism>
<dbReference type="GO" id="GO:0003824">
    <property type="term" value="F:catalytic activity"/>
    <property type="evidence" value="ECO:0007669"/>
    <property type="project" value="InterPro"/>
</dbReference>
<protein>
    <submittedName>
        <fullName evidence="10">Fe-S oxidoreductase</fullName>
    </submittedName>
</protein>
<feature type="domain" description="Radical SAM core" evidence="9">
    <location>
        <begin position="178"/>
        <end position="423"/>
    </location>
</feature>
<dbReference type="SFLD" id="SFLDS00029">
    <property type="entry name" value="Radical_SAM"/>
    <property type="match status" value="1"/>
</dbReference>
<dbReference type="Pfam" id="PF02310">
    <property type="entry name" value="B12-binding"/>
    <property type="match status" value="1"/>
</dbReference>
<dbReference type="eggNOG" id="COG1032">
    <property type="taxonomic scope" value="Bacteria"/>
</dbReference>
<dbReference type="InterPro" id="IPR036724">
    <property type="entry name" value="Cobalamin-bd_sf"/>
</dbReference>
<keyword evidence="7" id="KW-0411">Iron-sulfur</keyword>
<dbReference type="AlphaFoldDB" id="A0A081BTR7"/>
<dbReference type="Gene3D" id="3.80.30.20">
    <property type="entry name" value="tm_1862 like domain"/>
    <property type="match status" value="1"/>
</dbReference>
<keyword evidence="5" id="KW-0479">Metal-binding</keyword>
<dbReference type="PROSITE" id="PS51918">
    <property type="entry name" value="RADICAL_SAM"/>
    <property type="match status" value="1"/>
</dbReference>
<name>A0A081BTR7_VECG1</name>
<dbReference type="PANTHER" id="PTHR43409:SF7">
    <property type="entry name" value="BLL1977 PROTEIN"/>
    <property type="match status" value="1"/>
</dbReference>
<evidence type="ECO:0000256" key="7">
    <source>
        <dbReference type="ARBA" id="ARBA00023014"/>
    </source>
</evidence>
<dbReference type="InterPro" id="IPR051198">
    <property type="entry name" value="BchE-like"/>
</dbReference>
<dbReference type="SFLD" id="SFLDG01123">
    <property type="entry name" value="methyltransferase_(Class_B)"/>
    <property type="match status" value="1"/>
</dbReference>
<comment type="cofactor">
    <cofactor evidence="1">
        <name>[4Fe-4S] cluster</name>
        <dbReference type="ChEBI" id="CHEBI:49883"/>
    </cofactor>
</comment>
<evidence type="ECO:0000256" key="4">
    <source>
        <dbReference type="ARBA" id="ARBA00022691"/>
    </source>
</evidence>
<dbReference type="GO" id="GO:0031419">
    <property type="term" value="F:cobalamin binding"/>
    <property type="evidence" value="ECO:0007669"/>
    <property type="project" value="InterPro"/>
</dbReference>
<dbReference type="GO" id="GO:0046872">
    <property type="term" value="F:metal ion binding"/>
    <property type="evidence" value="ECO:0007669"/>
    <property type="project" value="UniProtKB-KW"/>
</dbReference>
<dbReference type="InterPro" id="IPR007197">
    <property type="entry name" value="rSAM"/>
</dbReference>
<dbReference type="STRING" id="1499967.U27_02680"/>
<evidence type="ECO:0000256" key="2">
    <source>
        <dbReference type="ARBA" id="ARBA00022603"/>
    </source>
</evidence>
<reference evidence="10 11" key="1">
    <citation type="journal article" date="2015" name="PeerJ">
        <title>First genomic representation of candidate bacterial phylum KSB3 points to enhanced environmental sensing as a trigger of wastewater bulking.</title>
        <authorList>
            <person name="Sekiguchi Y."/>
            <person name="Ohashi A."/>
            <person name="Parks D.H."/>
            <person name="Yamauchi T."/>
            <person name="Tyson G.W."/>
            <person name="Hugenholtz P."/>
        </authorList>
    </citation>
    <scope>NUCLEOTIDE SEQUENCE [LARGE SCALE GENOMIC DNA]</scope>
</reference>
<dbReference type="CDD" id="cd01335">
    <property type="entry name" value="Radical_SAM"/>
    <property type="match status" value="1"/>
</dbReference>
<dbReference type="SUPFAM" id="SSF52242">
    <property type="entry name" value="Cobalamin (vitamin B12)-binding domain"/>
    <property type="match status" value="1"/>
</dbReference>
<evidence type="ECO:0000256" key="3">
    <source>
        <dbReference type="ARBA" id="ARBA00022679"/>
    </source>
</evidence>
<dbReference type="Proteomes" id="UP000030661">
    <property type="component" value="Unassembled WGS sequence"/>
</dbReference>
<dbReference type="PANTHER" id="PTHR43409">
    <property type="entry name" value="ANAEROBIC MAGNESIUM-PROTOPORPHYRIN IX MONOMETHYL ESTER CYCLASE-RELATED"/>
    <property type="match status" value="1"/>
</dbReference>
<dbReference type="GO" id="GO:0051539">
    <property type="term" value="F:4 iron, 4 sulfur cluster binding"/>
    <property type="evidence" value="ECO:0007669"/>
    <property type="project" value="UniProtKB-KW"/>
</dbReference>
<dbReference type="InterPro" id="IPR006638">
    <property type="entry name" value="Elp3/MiaA/NifB-like_rSAM"/>
</dbReference>
<dbReference type="CDD" id="cd02068">
    <property type="entry name" value="radical_SAM_B12_BD"/>
    <property type="match status" value="1"/>
</dbReference>